<keyword evidence="2" id="KW-1185">Reference proteome</keyword>
<dbReference type="EMBL" id="JAOUSF010000002">
    <property type="protein sequence ID" value="MCU9613076.1"/>
    <property type="molecule type" value="Genomic_DNA"/>
</dbReference>
<accession>A0AAE3LMM3</accession>
<comment type="caution">
    <text evidence="1">The sequence shown here is derived from an EMBL/GenBank/DDBJ whole genome shotgun (WGS) entry which is preliminary data.</text>
</comment>
<reference evidence="1" key="1">
    <citation type="submission" date="2022-10" db="EMBL/GenBank/DDBJ databases">
        <title>Description of Fervidibacillus gen. nov. in the family Fervidibacillaceae fam. nov. with two species, Fervidibacillus albus sp. nov., and Fervidibacillus halotolerans sp. nov., isolated from tidal flat sediments.</title>
        <authorList>
            <person name="Kwon K.K."/>
            <person name="Yang S.-H."/>
        </authorList>
    </citation>
    <scope>NUCLEOTIDE SEQUENCE</scope>
    <source>
        <strain evidence="1">JCM 19140</strain>
    </source>
</reference>
<proteinExistence type="predicted"/>
<evidence type="ECO:0000313" key="2">
    <source>
        <dbReference type="Proteomes" id="UP001209318"/>
    </source>
</evidence>
<gene>
    <name evidence="1" type="ORF">OEV98_05870</name>
</gene>
<protein>
    <submittedName>
        <fullName evidence="1">Uncharacterized protein</fullName>
    </submittedName>
</protein>
<name>A0AAE3LMM3_9BACI</name>
<dbReference type="RefSeq" id="WP_263072284.1">
    <property type="nucleotide sequence ID" value="NZ_JAOUSF010000002.1"/>
</dbReference>
<dbReference type="Proteomes" id="UP001209318">
    <property type="component" value="Unassembled WGS sequence"/>
</dbReference>
<organism evidence="1 2">
    <name type="scientific">Perspicuibacillus lycopersici</name>
    <dbReference type="NCBI Taxonomy" id="1325689"/>
    <lineage>
        <taxon>Bacteria</taxon>
        <taxon>Bacillati</taxon>
        <taxon>Bacillota</taxon>
        <taxon>Bacilli</taxon>
        <taxon>Bacillales</taxon>
        <taxon>Bacillaceae</taxon>
        <taxon>Perspicuibacillus</taxon>
    </lineage>
</organism>
<evidence type="ECO:0000313" key="1">
    <source>
        <dbReference type="EMBL" id="MCU9613076.1"/>
    </source>
</evidence>
<sequence>MYAQTGRKSNSKNRTSDVDNKELIAQLEKDVSVAIWIQAIGKVMEVIYLTKLLLIDEDASADQNERQVVEGVWIQTIGQIIEAISVTNQLLARTDPIRLSATSAANIGDWLQGIGSIYEAYAGRQIITKEKEALFSNILVP</sequence>
<dbReference type="AlphaFoldDB" id="A0AAE3LMM3"/>